<keyword evidence="2" id="KW-1185">Reference proteome</keyword>
<dbReference type="EMBL" id="CP022163">
    <property type="protein sequence ID" value="ATB34277.1"/>
    <property type="molecule type" value="Genomic_DNA"/>
</dbReference>
<name>A0A250ISX3_9BACT</name>
<organism evidence="1 2">
    <name type="scientific">Melittangium boletus DSM 14713</name>
    <dbReference type="NCBI Taxonomy" id="1294270"/>
    <lineage>
        <taxon>Bacteria</taxon>
        <taxon>Pseudomonadati</taxon>
        <taxon>Myxococcota</taxon>
        <taxon>Myxococcia</taxon>
        <taxon>Myxococcales</taxon>
        <taxon>Cystobacterineae</taxon>
        <taxon>Archangiaceae</taxon>
        <taxon>Melittangium</taxon>
    </lineage>
</organism>
<evidence type="ECO:0000313" key="2">
    <source>
        <dbReference type="Proteomes" id="UP000217289"/>
    </source>
</evidence>
<protein>
    <submittedName>
        <fullName evidence="1">Uncharacterized protein</fullName>
    </submittedName>
</protein>
<proteinExistence type="predicted"/>
<dbReference type="AlphaFoldDB" id="A0A250ISX3"/>
<evidence type="ECO:0000313" key="1">
    <source>
        <dbReference type="EMBL" id="ATB34277.1"/>
    </source>
</evidence>
<gene>
    <name evidence="1" type="ORF">MEBOL_007778</name>
</gene>
<reference evidence="1 2" key="1">
    <citation type="submission" date="2017-06" db="EMBL/GenBank/DDBJ databases">
        <authorList>
            <person name="Kim H.J."/>
            <person name="Triplett B.A."/>
        </authorList>
    </citation>
    <scope>NUCLEOTIDE SEQUENCE [LARGE SCALE GENOMIC DNA]</scope>
    <source>
        <strain evidence="1 2">DSM 14713</strain>
    </source>
</reference>
<accession>A0A250ISX3</accession>
<dbReference type="Proteomes" id="UP000217289">
    <property type="component" value="Chromosome"/>
</dbReference>
<sequence>MNGHFHDPSAMGTTTHTGRGRITAFLLLFCLLPTRALGHPAPGDDSIKARLKACVLAGDLACVVDQYLLLKDIGRAPGWLVAFQGAFATANRKAGECEKVAKLIHEGLTRLGQRPEYLRFTVQGDVRLLGFNEISNGVLVKSHQLATAGNHWAVKLGDKVIDAYTGFGGLPLADYVARLTTASTSHVVYEVIPAL</sequence>
<dbReference type="KEGG" id="mbd:MEBOL_007778"/>